<dbReference type="PROSITE" id="PS00072">
    <property type="entry name" value="ACYL_COA_DH_1"/>
    <property type="match status" value="1"/>
</dbReference>
<dbReference type="Gene3D" id="1.20.140.10">
    <property type="entry name" value="Butyryl-CoA Dehydrogenase, subunit A, domain 3"/>
    <property type="match status" value="1"/>
</dbReference>
<proteinExistence type="inferred from homology"/>
<dbReference type="EC" id="1.3.8.10" evidence="7"/>
<evidence type="ECO:0000256" key="1">
    <source>
        <dbReference type="ARBA" id="ARBA00001974"/>
    </source>
</evidence>
<evidence type="ECO:0000256" key="4">
    <source>
        <dbReference type="ARBA" id="ARBA00022630"/>
    </source>
</evidence>
<evidence type="ECO:0000256" key="8">
    <source>
        <dbReference type="ARBA" id="ARBA00072305"/>
    </source>
</evidence>
<evidence type="ECO:0000313" key="13">
    <source>
        <dbReference type="EMBL" id="SHO46415.1"/>
    </source>
</evidence>
<keyword evidence="5 9" id="KW-0274">FAD</keyword>
<dbReference type="CDD" id="cd01158">
    <property type="entry name" value="SCAD_SBCAD"/>
    <property type="match status" value="1"/>
</dbReference>
<comment type="cofactor">
    <cofactor evidence="1 9">
        <name>FAD</name>
        <dbReference type="ChEBI" id="CHEBI:57692"/>
    </cofactor>
</comment>
<dbReference type="PANTHER" id="PTHR43884:SF41">
    <property type="entry name" value="ACYL-COA DEHYDROGENASE"/>
    <property type="match status" value="1"/>
</dbReference>
<dbReference type="InterPro" id="IPR006091">
    <property type="entry name" value="Acyl-CoA_Oxase/DH_mid-dom"/>
</dbReference>
<dbReference type="InterPro" id="IPR046373">
    <property type="entry name" value="Acyl-CoA_Oxase/DH_mid-dom_sf"/>
</dbReference>
<evidence type="ECO:0000256" key="3">
    <source>
        <dbReference type="ARBA" id="ARBA00011881"/>
    </source>
</evidence>
<dbReference type="GO" id="GO:0050660">
    <property type="term" value="F:flavin adenine dinucleotide binding"/>
    <property type="evidence" value="ECO:0007669"/>
    <property type="project" value="InterPro"/>
</dbReference>
<evidence type="ECO:0000259" key="11">
    <source>
        <dbReference type="Pfam" id="PF02770"/>
    </source>
</evidence>
<dbReference type="STRING" id="1121416.SAMN02745220_01481"/>
<dbReference type="InterPro" id="IPR006089">
    <property type="entry name" value="Acyl-CoA_DH_CS"/>
</dbReference>
<name>A0A1M7Y3C0_9BACT</name>
<gene>
    <name evidence="13" type="ORF">SAMN02745220_01481</name>
</gene>
<dbReference type="InterPro" id="IPR013786">
    <property type="entry name" value="AcylCoA_DH/ox_N"/>
</dbReference>
<dbReference type="GO" id="GO:0003995">
    <property type="term" value="F:acyl-CoA dehydrogenase activity"/>
    <property type="evidence" value="ECO:0007669"/>
    <property type="project" value="InterPro"/>
</dbReference>
<feature type="domain" description="Acyl-CoA dehydrogenase/oxidase C-terminal" evidence="10">
    <location>
        <begin position="250"/>
        <end position="398"/>
    </location>
</feature>
<keyword evidence="14" id="KW-1185">Reference proteome</keyword>
<protein>
    <recommendedName>
        <fullName evidence="8">Cyclohex-1-ene-1-carbonyl-CoA dehydrogenase</fullName>
        <ecNumber evidence="7">1.3.8.10</ecNumber>
    </recommendedName>
</protein>
<dbReference type="Pfam" id="PF02771">
    <property type="entry name" value="Acyl-CoA_dh_N"/>
    <property type="match status" value="1"/>
</dbReference>
<dbReference type="InterPro" id="IPR036250">
    <property type="entry name" value="AcylCo_DH-like_C"/>
</dbReference>
<comment type="subunit">
    <text evidence="3">Homotetramer.</text>
</comment>
<dbReference type="FunFam" id="1.20.140.10:FF:000004">
    <property type="entry name" value="Acyl-CoA dehydrogenase FadE25"/>
    <property type="match status" value="1"/>
</dbReference>
<evidence type="ECO:0000259" key="10">
    <source>
        <dbReference type="Pfam" id="PF00441"/>
    </source>
</evidence>
<evidence type="ECO:0000256" key="5">
    <source>
        <dbReference type="ARBA" id="ARBA00022827"/>
    </source>
</evidence>
<keyword evidence="6 9" id="KW-0560">Oxidoreductase</keyword>
<dbReference type="InterPro" id="IPR037069">
    <property type="entry name" value="AcylCoA_DH/ox_N_sf"/>
</dbReference>
<sequence>MAEISIRPDNNYQLKGNTIMNFQLTEEQNLIREMVRSFAETEVAPTADERDESEKFDRDLMFGRLGELGLTGIVFPEEYGGAGADYLSYAIAVEELSRVCASTGVTLSAHLSLGSNPIYLFGSEEQKKKFLTPLATGEAMGAFGLTEPSAGSDAGGTKTYAVLDGDEWILNGSKIFITNAGEADIYVVFARTDKNAEKHHGISAFIVEKGTPGFSFGKKEKKMGIRSSPTLELVFENCRIPKGNLLGEEGKGFKVAMKTLDGGRIGIASQALGIAQGALDATKKYVTDREQFNKPLTAFQGVQFQLADMATQVEAARLLVYNAAYRASAGLSYSQESAMAKLFASETAMKVTTQAVQLHGGYGYTREFPVERMMRDAKITEIYEGTSEIQRVVIGSNMMR</sequence>
<dbReference type="EMBL" id="FRFE01000005">
    <property type="protein sequence ID" value="SHO46415.1"/>
    <property type="molecule type" value="Genomic_DNA"/>
</dbReference>
<dbReference type="Gene3D" id="2.40.110.10">
    <property type="entry name" value="Butyryl-CoA Dehydrogenase, subunit A, domain 2"/>
    <property type="match status" value="1"/>
</dbReference>
<accession>A0A1M7Y3C0</accession>
<evidence type="ECO:0000256" key="9">
    <source>
        <dbReference type="RuleBase" id="RU362125"/>
    </source>
</evidence>
<dbReference type="AlphaFoldDB" id="A0A1M7Y3C0"/>
<dbReference type="InterPro" id="IPR009100">
    <property type="entry name" value="AcylCoA_DH/oxidase_NM_dom_sf"/>
</dbReference>
<dbReference type="PIRSF" id="PIRSF016578">
    <property type="entry name" value="HsaA"/>
    <property type="match status" value="1"/>
</dbReference>
<dbReference type="InterPro" id="IPR009075">
    <property type="entry name" value="AcylCo_DH/oxidase_C"/>
</dbReference>
<evidence type="ECO:0000313" key="14">
    <source>
        <dbReference type="Proteomes" id="UP000184603"/>
    </source>
</evidence>
<dbReference type="Pfam" id="PF00441">
    <property type="entry name" value="Acyl-CoA_dh_1"/>
    <property type="match status" value="1"/>
</dbReference>
<dbReference type="PROSITE" id="PS00073">
    <property type="entry name" value="ACYL_COA_DH_2"/>
    <property type="match status" value="1"/>
</dbReference>
<feature type="domain" description="Acyl-CoA oxidase/dehydrogenase middle" evidence="11">
    <location>
        <begin position="142"/>
        <end position="238"/>
    </location>
</feature>
<feature type="domain" description="Acyl-CoA dehydrogenase/oxidase N-terminal" evidence="12">
    <location>
        <begin position="25"/>
        <end position="138"/>
    </location>
</feature>
<evidence type="ECO:0000259" key="12">
    <source>
        <dbReference type="Pfam" id="PF02771"/>
    </source>
</evidence>
<evidence type="ECO:0000256" key="7">
    <source>
        <dbReference type="ARBA" id="ARBA00066362"/>
    </source>
</evidence>
<reference evidence="13 14" key="1">
    <citation type="submission" date="2016-12" db="EMBL/GenBank/DDBJ databases">
        <authorList>
            <person name="Song W.-J."/>
            <person name="Kurnit D.M."/>
        </authorList>
    </citation>
    <scope>NUCLEOTIDE SEQUENCE [LARGE SCALE GENOMIC DNA]</scope>
    <source>
        <strain evidence="13 14">DSM 18488</strain>
    </source>
</reference>
<evidence type="ECO:0000256" key="2">
    <source>
        <dbReference type="ARBA" id="ARBA00009347"/>
    </source>
</evidence>
<dbReference type="PANTHER" id="PTHR43884">
    <property type="entry name" value="ACYL-COA DEHYDROGENASE"/>
    <property type="match status" value="1"/>
</dbReference>
<dbReference type="SUPFAM" id="SSF47203">
    <property type="entry name" value="Acyl-CoA dehydrogenase C-terminal domain-like"/>
    <property type="match status" value="1"/>
</dbReference>
<organism evidence="13 14">
    <name type="scientific">Desulfopila aestuarii DSM 18488</name>
    <dbReference type="NCBI Taxonomy" id="1121416"/>
    <lineage>
        <taxon>Bacteria</taxon>
        <taxon>Pseudomonadati</taxon>
        <taxon>Thermodesulfobacteriota</taxon>
        <taxon>Desulfobulbia</taxon>
        <taxon>Desulfobulbales</taxon>
        <taxon>Desulfocapsaceae</taxon>
        <taxon>Desulfopila</taxon>
    </lineage>
</organism>
<dbReference type="SUPFAM" id="SSF56645">
    <property type="entry name" value="Acyl-CoA dehydrogenase NM domain-like"/>
    <property type="match status" value="1"/>
</dbReference>
<keyword evidence="4 9" id="KW-0285">Flavoprotein</keyword>
<dbReference type="Gene3D" id="1.10.540.10">
    <property type="entry name" value="Acyl-CoA dehydrogenase/oxidase, N-terminal domain"/>
    <property type="match status" value="1"/>
</dbReference>
<evidence type="ECO:0000256" key="6">
    <source>
        <dbReference type="ARBA" id="ARBA00023002"/>
    </source>
</evidence>
<dbReference type="FunFam" id="2.40.110.10:FF:000001">
    <property type="entry name" value="Acyl-CoA dehydrogenase, mitochondrial"/>
    <property type="match status" value="1"/>
</dbReference>
<comment type="similarity">
    <text evidence="2 9">Belongs to the acyl-CoA dehydrogenase family.</text>
</comment>
<dbReference type="Proteomes" id="UP000184603">
    <property type="component" value="Unassembled WGS sequence"/>
</dbReference>
<dbReference type="FunFam" id="1.10.540.10:FF:000002">
    <property type="entry name" value="Acyl-CoA dehydrogenase FadE19"/>
    <property type="match status" value="1"/>
</dbReference>
<dbReference type="Pfam" id="PF02770">
    <property type="entry name" value="Acyl-CoA_dh_M"/>
    <property type="match status" value="1"/>
</dbReference>